<accession>A0A285NDH6</accession>
<dbReference type="Proteomes" id="UP000219439">
    <property type="component" value="Unassembled WGS sequence"/>
</dbReference>
<name>A0A285NDH6_9HYPH</name>
<keyword evidence="3" id="KW-1185">Reference proteome</keyword>
<feature type="transmembrane region" description="Helical" evidence="1">
    <location>
        <begin position="27"/>
        <end position="57"/>
    </location>
</feature>
<dbReference type="EMBL" id="OBEL01000001">
    <property type="protein sequence ID" value="SNZ07542.1"/>
    <property type="molecule type" value="Genomic_DNA"/>
</dbReference>
<proteinExistence type="predicted"/>
<evidence type="ECO:0000313" key="2">
    <source>
        <dbReference type="EMBL" id="SNZ07542.1"/>
    </source>
</evidence>
<dbReference type="AlphaFoldDB" id="A0A285NDH6"/>
<keyword evidence="1" id="KW-1133">Transmembrane helix</keyword>
<evidence type="ECO:0000313" key="3">
    <source>
        <dbReference type="Proteomes" id="UP000219439"/>
    </source>
</evidence>
<dbReference type="RefSeq" id="WP_244580013.1">
    <property type="nucleotide sequence ID" value="NZ_OBEL01000001.1"/>
</dbReference>
<reference evidence="2 3" key="1">
    <citation type="submission" date="2017-09" db="EMBL/GenBank/DDBJ databases">
        <authorList>
            <person name="Ehlers B."/>
            <person name="Leendertz F.H."/>
        </authorList>
    </citation>
    <scope>NUCLEOTIDE SEQUENCE [LARGE SCALE GENOMIC DNA]</scope>
    <source>
        <strain evidence="2 3">DSM 18289</strain>
    </source>
</reference>
<protein>
    <recommendedName>
        <fullName evidence="4">Transmembrane protein (PGPGW)</fullName>
    </recommendedName>
</protein>
<evidence type="ECO:0000256" key="1">
    <source>
        <dbReference type="SAM" id="Phobius"/>
    </source>
</evidence>
<evidence type="ECO:0008006" key="4">
    <source>
        <dbReference type="Google" id="ProtNLM"/>
    </source>
</evidence>
<gene>
    <name evidence="2" type="ORF">SAMN06265368_1073</name>
</gene>
<keyword evidence="1" id="KW-0812">Transmembrane</keyword>
<keyword evidence="1" id="KW-0472">Membrane</keyword>
<sequence length="106" mass="11946">MITPRKSISLGQWTIAMPGTPKARRSLGIILIIGGVLGFLPVLGFWMIPLGLFVLSVDSPYLRRLRRKGQALLERKSRSDKVIMAYQTGDWSQVNEADRMDFQKQG</sequence>
<organism evidence="2 3">
    <name type="scientific">Cohaesibacter gelatinilyticus</name>
    <dbReference type="NCBI Taxonomy" id="372072"/>
    <lineage>
        <taxon>Bacteria</taxon>
        <taxon>Pseudomonadati</taxon>
        <taxon>Pseudomonadota</taxon>
        <taxon>Alphaproteobacteria</taxon>
        <taxon>Hyphomicrobiales</taxon>
        <taxon>Cohaesibacteraceae</taxon>
    </lineage>
</organism>